<evidence type="ECO:0000313" key="2">
    <source>
        <dbReference type="EMBL" id="KAF5336318.1"/>
    </source>
</evidence>
<protein>
    <submittedName>
        <fullName evidence="2">Uncharacterized protein</fullName>
    </submittedName>
</protein>
<gene>
    <name evidence="2" type="ORF">D9611_006475</name>
</gene>
<feature type="region of interest" description="Disordered" evidence="1">
    <location>
        <begin position="151"/>
        <end position="183"/>
    </location>
</feature>
<feature type="compositionally biased region" description="Low complexity" evidence="1">
    <location>
        <begin position="157"/>
        <end position="168"/>
    </location>
</feature>
<dbReference type="Proteomes" id="UP000541558">
    <property type="component" value="Unassembled WGS sequence"/>
</dbReference>
<proteinExistence type="predicted"/>
<dbReference type="AlphaFoldDB" id="A0A8H5C7E6"/>
<organism evidence="2 3">
    <name type="scientific">Ephemerocybe angulata</name>
    <dbReference type="NCBI Taxonomy" id="980116"/>
    <lineage>
        <taxon>Eukaryota</taxon>
        <taxon>Fungi</taxon>
        <taxon>Dikarya</taxon>
        <taxon>Basidiomycota</taxon>
        <taxon>Agaricomycotina</taxon>
        <taxon>Agaricomycetes</taxon>
        <taxon>Agaricomycetidae</taxon>
        <taxon>Agaricales</taxon>
        <taxon>Agaricineae</taxon>
        <taxon>Psathyrellaceae</taxon>
        <taxon>Ephemerocybe</taxon>
    </lineage>
</organism>
<accession>A0A8H5C7E6</accession>
<keyword evidence="3" id="KW-1185">Reference proteome</keyword>
<comment type="caution">
    <text evidence="2">The sequence shown here is derived from an EMBL/GenBank/DDBJ whole genome shotgun (WGS) entry which is preliminary data.</text>
</comment>
<dbReference type="OrthoDB" id="3126333at2759"/>
<evidence type="ECO:0000313" key="3">
    <source>
        <dbReference type="Proteomes" id="UP000541558"/>
    </source>
</evidence>
<reference evidence="2 3" key="1">
    <citation type="journal article" date="2020" name="ISME J.">
        <title>Uncovering the hidden diversity of litter-decomposition mechanisms in mushroom-forming fungi.</title>
        <authorList>
            <person name="Floudas D."/>
            <person name="Bentzer J."/>
            <person name="Ahren D."/>
            <person name="Johansson T."/>
            <person name="Persson P."/>
            <person name="Tunlid A."/>
        </authorList>
    </citation>
    <scope>NUCLEOTIDE SEQUENCE [LARGE SCALE GENOMIC DNA]</scope>
    <source>
        <strain evidence="2 3">CBS 175.51</strain>
    </source>
</reference>
<name>A0A8H5C7E6_9AGAR</name>
<dbReference type="EMBL" id="JAACJK010000058">
    <property type="protein sequence ID" value="KAF5336318.1"/>
    <property type="molecule type" value="Genomic_DNA"/>
</dbReference>
<sequence length="183" mass="19944">MHDGQDRGLKSWICAPIVQARGLGHPLSRRATKAQTHSAQSHPARTARTRWNAEAILGSTAQAMILGSKVRREINAARAWDARHSPSGLAVKGKVGLAYPSRICDERKSRSRIKQSAKVNGESTAHARAVLTERNEPCATRDGFEVKSVSNSVPIRTTPTTSATTWNTKLGDDGRTMATSRRH</sequence>
<evidence type="ECO:0000256" key="1">
    <source>
        <dbReference type="SAM" id="MobiDB-lite"/>
    </source>
</evidence>